<gene>
    <name evidence="2" type="ORF">FHR34_006142</name>
</gene>
<keyword evidence="3" id="KW-1185">Reference proteome</keyword>
<name>A0A7W7VYX5_KITKI</name>
<feature type="compositionally biased region" description="Basic residues" evidence="1">
    <location>
        <begin position="390"/>
        <end position="399"/>
    </location>
</feature>
<protein>
    <recommendedName>
        <fullName evidence="4">PE-PGRS family protein</fullName>
    </recommendedName>
</protein>
<feature type="region of interest" description="Disordered" evidence="1">
    <location>
        <begin position="134"/>
        <end position="163"/>
    </location>
</feature>
<proteinExistence type="predicted"/>
<feature type="compositionally biased region" description="Basic and acidic residues" evidence="1">
    <location>
        <begin position="352"/>
        <end position="389"/>
    </location>
</feature>
<sequence length="399" mass="44269">MMEDAENVPAYRTIRMTAPDAPVAALADIEAWRAREKYPELRGAGGPVFGIAREREQGGWQLEPHFSGCDPQDARDSLGSVCRHLAQEAEEAGDQAARQECLAAAERLDWEEINELTLLGTRYRVVRAERFIRMGPEGPEPPRPTDPDPSPTGQAHREADPADGFVLDPITATGMSEGILKIELLTLVHKTGTVPPDVQRDSVRASHSHPGGVLLPPVFVIAERTVAGWRPESAAIATSPQSARDSLALEMRVLAPVMRKLTPVQRAEYARAADLLDATRPDVLEVGGRHLRVARVERMVRIGPDGPEGPRPSDRSLHPPVMVHDQQLRAQGLVSDDEDEEQPLPVSPEVEEMSRLMDLERERRAALEAREQRAREHRARVGKELAHKARDNRKRRKGR</sequence>
<dbReference type="EMBL" id="JACHJV010000001">
    <property type="protein sequence ID" value="MBB4927149.1"/>
    <property type="molecule type" value="Genomic_DNA"/>
</dbReference>
<evidence type="ECO:0000256" key="1">
    <source>
        <dbReference type="SAM" id="MobiDB-lite"/>
    </source>
</evidence>
<feature type="region of interest" description="Disordered" evidence="1">
    <location>
        <begin position="334"/>
        <end position="399"/>
    </location>
</feature>
<accession>A0A7W7VYX5</accession>
<dbReference type="InterPro" id="IPR045998">
    <property type="entry name" value="DUF5954"/>
</dbReference>
<evidence type="ECO:0000313" key="3">
    <source>
        <dbReference type="Proteomes" id="UP000540506"/>
    </source>
</evidence>
<dbReference type="RefSeq" id="WP_184941148.1">
    <property type="nucleotide sequence ID" value="NZ_JACHJV010000001.1"/>
</dbReference>
<feature type="compositionally biased region" description="Pro residues" evidence="1">
    <location>
        <begin position="138"/>
        <end position="150"/>
    </location>
</feature>
<evidence type="ECO:0000313" key="2">
    <source>
        <dbReference type="EMBL" id="MBB4927149.1"/>
    </source>
</evidence>
<organism evidence="2 3">
    <name type="scientific">Kitasatospora kifunensis</name>
    <name type="common">Streptomyces kifunensis</name>
    <dbReference type="NCBI Taxonomy" id="58351"/>
    <lineage>
        <taxon>Bacteria</taxon>
        <taxon>Bacillati</taxon>
        <taxon>Actinomycetota</taxon>
        <taxon>Actinomycetes</taxon>
        <taxon>Kitasatosporales</taxon>
        <taxon>Streptomycetaceae</taxon>
        <taxon>Kitasatospora</taxon>
    </lineage>
</organism>
<dbReference type="Pfam" id="PF19379">
    <property type="entry name" value="DUF5954"/>
    <property type="match status" value="1"/>
</dbReference>
<comment type="caution">
    <text evidence="2">The sequence shown here is derived from an EMBL/GenBank/DDBJ whole genome shotgun (WGS) entry which is preliminary data.</text>
</comment>
<reference evidence="2 3" key="1">
    <citation type="submission" date="2020-08" db="EMBL/GenBank/DDBJ databases">
        <title>Sequencing the genomes of 1000 actinobacteria strains.</title>
        <authorList>
            <person name="Klenk H.-P."/>
        </authorList>
    </citation>
    <scope>NUCLEOTIDE SEQUENCE [LARGE SCALE GENOMIC DNA]</scope>
    <source>
        <strain evidence="2 3">DSM 41654</strain>
    </source>
</reference>
<evidence type="ECO:0008006" key="4">
    <source>
        <dbReference type="Google" id="ProtNLM"/>
    </source>
</evidence>
<dbReference type="AlphaFoldDB" id="A0A7W7VYX5"/>
<dbReference type="Proteomes" id="UP000540506">
    <property type="component" value="Unassembled WGS sequence"/>
</dbReference>